<dbReference type="PaxDb" id="3880-AES97727"/>
<accession>A0A0C3XL21</accession>
<dbReference type="EMBL" id="CM001221">
    <property type="protein sequence ID" value="AES97707.2"/>
    <property type="molecule type" value="Genomic_DNA"/>
</dbReference>
<dbReference type="eggNOG" id="ENOG502S2UI">
    <property type="taxonomic scope" value="Eukaryota"/>
</dbReference>
<name>G7K8T8_MEDTR</name>
<accession>G7K8V8</accession>
<reference evidence="1 5" key="1">
    <citation type="journal article" date="2011" name="Nature">
        <title>The Medicago genome provides insight into the evolution of rhizobial symbioses.</title>
        <authorList>
            <person name="Young N.D."/>
            <person name="Debelle F."/>
            <person name="Oldroyd G.E."/>
            <person name="Geurts R."/>
            <person name="Cannon S.B."/>
            <person name="Udvardi M.K."/>
            <person name="Benedito V.A."/>
            <person name="Mayer K.F."/>
            <person name="Gouzy J."/>
            <person name="Schoof H."/>
            <person name="Van de Peer Y."/>
            <person name="Proost S."/>
            <person name="Cook D.R."/>
            <person name="Meyers B.C."/>
            <person name="Spannagl M."/>
            <person name="Cheung F."/>
            <person name="De Mita S."/>
            <person name="Krishnakumar V."/>
            <person name="Gundlach H."/>
            <person name="Zhou S."/>
            <person name="Mudge J."/>
            <person name="Bharti A.K."/>
            <person name="Murray J.D."/>
            <person name="Naoumkina M.A."/>
            <person name="Rosen B."/>
            <person name="Silverstein K.A."/>
            <person name="Tang H."/>
            <person name="Rombauts S."/>
            <person name="Zhao P.X."/>
            <person name="Zhou P."/>
            <person name="Barbe V."/>
            <person name="Bardou P."/>
            <person name="Bechner M."/>
            <person name="Bellec A."/>
            <person name="Berger A."/>
            <person name="Berges H."/>
            <person name="Bidwell S."/>
            <person name="Bisseling T."/>
            <person name="Choisne N."/>
            <person name="Couloux A."/>
            <person name="Denny R."/>
            <person name="Deshpande S."/>
            <person name="Dai X."/>
            <person name="Doyle J.J."/>
            <person name="Dudez A.M."/>
            <person name="Farmer A.D."/>
            <person name="Fouteau S."/>
            <person name="Franken C."/>
            <person name="Gibelin C."/>
            <person name="Gish J."/>
            <person name="Goldstein S."/>
            <person name="Gonzalez A.J."/>
            <person name="Green P.J."/>
            <person name="Hallab A."/>
            <person name="Hartog M."/>
            <person name="Hua A."/>
            <person name="Humphray S.J."/>
            <person name="Jeong D.H."/>
            <person name="Jing Y."/>
            <person name="Jocker A."/>
            <person name="Kenton S.M."/>
            <person name="Kim D.J."/>
            <person name="Klee K."/>
            <person name="Lai H."/>
            <person name="Lang C."/>
            <person name="Lin S."/>
            <person name="Macmil S.L."/>
            <person name="Magdelenat G."/>
            <person name="Matthews L."/>
            <person name="McCorrison J."/>
            <person name="Monaghan E.L."/>
            <person name="Mun J.H."/>
            <person name="Najar F.Z."/>
            <person name="Nicholson C."/>
            <person name="Noirot C."/>
            <person name="O'Bleness M."/>
            <person name="Paule C.R."/>
            <person name="Poulain J."/>
            <person name="Prion F."/>
            <person name="Qin B."/>
            <person name="Qu C."/>
            <person name="Retzel E.F."/>
            <person name="Riddle C."/>
            <person name="Sallet E."/>
            <person name="Samain S."/>
            <person name="Samson N."/>
            <person name="Sanders I."/>
            <person name="Saurat O."/>
            <person name="Scarpelli C."/>
            <person name="Schiex T."/>
            <person name="Segurens B."/>
            <person name="Severin A.J."/>
            <person name="Sherrier D.J."/>
            <person name="Shi R."/>
            <person name="Sims S."/>
            <person name="Singer S.R."/>
            <person name="Sinharoy S."/>
            <person name="Sterck L."/>
            <person name="Viollet A."/>
            <person name="Wang B.B."/>
            <person name="Wang K."/>
            <person name="Wang M."/>
            <person name="Wang X."/>
            <person name="Warfsmann J."/>
            <person name="Weissenbach J."/>
            <person name="White D.D."/>
            <person name="White J.D."/>
            <person name="Wiley G.B."/>
            <person name="Wincker P."/>
            <person name="Xing Y."/>
            <person name="Yang L."/>
            <person name="Yao Z."/>
            <person name="Ying F."/>
            <person name="Zhai J."/>
            <person name="Zhou L."/>
            <person name="Zuber A."/>
            <person name="Denarie J."/>
            <person name="Dixon R.A."/>
            <person name="May G.D."/>
            <person name="Schwartz D.C."/>
            <person name="Rogers J."/>
            <person name="Quetier F."/>
            <person name="Town C.D."/>
            <person name="Roe B.A."/>
        </authorList>
    </citation>
    <scope>NUCLEOTIDE SEQUENCE [LARGE SCALE GENOMIC DNA]</scope>
    <source>
        <strain evidence="1">A17</strain>
        <strain evidence="4 5">cv. Jemalong A17</strain>
    </source>
</reference>
<evidence type="ECO:0000313" key="1">
    <source>
        <dbReference type="EMBL" id="AES97707.2"/>
    </source>
</evidence>
<evidence type="ECO:0000313" key="5">
    <source>
        <dbReference type="Proteomes" id="UP000002051"/>
    </source>
</evidence>
<reference evidence="6" key="4">
    <citation type="journal article" date="2018" name="Nat. Plants">
        <title>Whole-genome landscape of Medicago truncatula symbiotic genes.</title>
        <authorList>
            <person name="Pecrix Y."/>
            <person name="Staton S.E."/>
            <person name="Sallet E."/>
            <person name="Lelandais-Briere C."/>
            <person name="Moreau S."/>
            <person name="Carrere S."/>
            <person name="Blein T."/>
            <person name="Jardinaud M.F."/>
            <person name="Latrasse D."/>
            <person name="Zouine M."/>
            <person name="Zahm M."/>
            <person name="Kreplak J."/>
            <person name="Mayjonade B."/>
            <person name="Satge C."/>
            <person name="Perez M."/>
            <person name="Cauet S."/>
            <person name="Marande W."/>
            <person name="Chantry-Darmon C."/>
            <person name="Lopez-Roques C."/>
            <person name="Bouchez O."/>
            <person name="Berard A."/>
            <person name="Debelle F."/>
            <person name="Munos S."/>
            <person name="Bendahmane A."/>
            <person name="Berges H."/>
            <person name="Niebel A."/>
            <person name="Buitink J."/>
            <person name="Frugier F."/>
            <person name="Benhamed M."/>
            <person name="Crespi M."/>
            <person name="Gouzy J."/>
            <person name="Gamas P."/>
        </authorList>
    </citation>
    <scope>NUCLEOTIDE SEQUENCE [LARGE SCALE GENOMIC DNA]</scope>
    <source>
        <strain evidence="6">cv. Jemalong A17</strain>
    </source>
</reference>
<dbReference type="PANTHER" id="PTHR37237">
    <property type="entry name" value="OS02G0567000 PROTEIN"/>
    <property type="match status" value="1"/>
</dbReference>
<evidence type="ECO:0000313" key="6">
    <source>
        <dbReference type="Proteomes" id="UP000265566"/>
    </source>
</evidence>
<reference evidence="1 5" key="2">
    <citation type="journal article" date="2014" name="BMC Genomics">
        <title>An improved genome release (version Mt4.0) for the model legume Medicago truncatula.</title>
        <authorList>
            <person name="Tang H."/>
            <person name="Krishnakumar V."/>
            <person name="Bidwell S."/>
            <person name="Rosen B."/>
            <person name="Chan A."/>
            <person name="Zhou S."/>
            <person name="Gentzbittel L."/>
            <person name="Childs K.L."/>
            <person name="Yandell M."/>
            <person name="Gundlach H."/>
            <person name="Mayer K.F."/>
            <person name="Schwartz D.C."/>
            <person name="Town C.D."/>
        </authorList>
    </citation>
    <scope>GENOME REANNOTATION</scope>
    <source>
        <strain evidence="4 5">cv. Jemalong A17</strain>
    </source>
</reference>
<dbReference type="Gramene" id="rna31261">
    <property type="protein sequence ID" value="RHN55961.1"/>
    <property type="gene ID" value="gene31261"/>
</dbReference>
<evidence type="ECO:0000313" key="2">
    <source>
        <dbReference type="EMBL" id="AES97727.1"/>
    </source>
</evidence>
<gene>
    <name evidence="4" type="primary">11431474</name>
    <name evidence="1" type="ordered locus">MTR_5g058660</name>
    <name evidence="2" type="ordered locus">MTR_5g059030</name>
    <name evidence="3" type="ORF">MtrunA17_Chr5g0424151</name>
</gene>
<keyword evidence="5" id="KW-1185">Reference proteome</keyword>
<evidence type="ECO:0000313" key="4">
    <source>
        <dbReference type="EnsemblPlants" id="AES97707"/>
    </source>
</evidence>
<dbReference type="EMBL" id="CM001221">
    <property type="protein sequence ID" value="AES97727.1"/>
    <property type="molecule type" value="Genomic_DNA"/>
</dbReference>
<proteinExistence type="predicted"/>
<dbReference type="KEGG" id="mtr:11431474"/>
<dbReference type="HOGENOM" id="CLU_130763_0_0_1"/>
<protein>
    <submittedName>
        <fullName evidence="1 4">Uncharacterized protein</fullName>
    </submittedName>
</protein>
<reference evidence="4" key="3">
    <citation type="submission" date="2015-04" db="UniProtKB">
        <authorList>
            <consortium name="EnsemblPlants"/>
        </authorList>
    </citation>
    <scope>IDENTIFICATION</scope>
    <source>
        <strain evidence="4">cv. Jemalong A17</strain>
    </source>
</reference>
<dbReference type="Proteomes" id="UP000265566">
    <property type="component" value="Chromosome 5"/>
</dbReference>
<dbReference type="EnsemblPlants" id="AES97707">
    <property type="protein sequence ID" value="AES97707"/>
    <property type="gene ID" value="MTR_5g058660"/>
</dbReference>
<dbReference type="Proteomes" id="UP000002051">
    <property type="component" value="Chromosome 5"/>
</dbReference>
<dbReference type="OMA" id="GTDHSWA"/>
<dbReference type="PANTHER" id="PTHR37237:SF1">
    <property type="entry name" value="OS02G0567000 PROTEIN"/>
    <property type="match status" value="1"/>
</dbReference>
<reference evidence="3" key="5">
    <citation type="journal article" date="2018" name="Nat. Plants">
        <title>Whole-genome landscape of Medicago truncatula symbiotic genes.</title>
        <authorList>
            <person name="Pecrix Y."/>
            <person name="Gamas P."/>
            <person name="Carrere S."/>
        </authorList>
    </citation>
    <scope>NUCLEOTIDE SEQUENCE</scope>
    <source>
        <tissue evidence="3">Leaves</tissue>
    </source>
</reference>
<dbReference type="EnsemblPlants" id="AES97727">
    <property type="protein sequence ID" value="AES97727"/>
    <property type="gene ID" value="MTR_5g059030"/>
</dbReference>
<dbReference type="OrthoDB" id="1629067at2759"/>
<dbReference type="STRING" id="3880.G7K8T8"/>
<organism evidence="1 5">
    <name type="scientific">Medicago truncatula</name>
    <name type="common">Barrel medic</name>
    <name type="synonym">Medicago tribuloides</name>
    <dbReference type="NCBI Taxonomy" id="3880"/>
    <lineage>
        <taxon>Eukaryota</taxon>
        <taxon>Viridiplantae</taxon>
        <taxon>Streptophyta</taxon>
        <taxon>Embryophyta</taxon>
        <taxon>Tracheophyta</taxon>
        <taxon>Spermatophyta</taxon>
        <taxon>Magnoliopsida</taxon>
        <taxon>eudicotyledons</taxon>
        <taxon>Gunneridae</taxon>
        <taxon>Pentapetalae</taxon>
        <taxon>rosids</taxon>
        <taxon>fabids</taxon>
        <taxon>Fabales</taxon>
        <taxon>Fabaceae</taxon>
        <taxon>Papilionoideae</taxon>
        <taxon>50 kb inversion clade</taxon>
        <taxon>NPAAA clade</taxon>
        <taxon>Hologalegina</taxon>
        <taxon>IRL clade</taxon>
        <taxon>Trifolieae</taxon>
        <taxon>Medicago</taxon>
    </lineage>
</organism>
<dbReference type="EMBL" id="PSQE01000005">
    <property type="protein sequence ID" value="RHN55961.1"/>
    <property type="molecule type" value="Genomic_DNA"/>
</dbReference>
<accession>G7K8T8</accession>
<evidence type="ECO:0000313" key="3">
    <source>
        <dbReference type="EMBL" id="RHN55961.1"/>
    </source>
</evidence>
<dbReference type="AlphaFoldDB" id="G7K8T8"/>
<sequence>MRGIGGPLLCIGDLLTDVGEENEQEGIEKTSPSSSLSDLNNNALPHLTKLFQENYDHLNSALNATDHSWTSLTLKLCTSLDTANKLVQSTNSNVASLLEKVEELEKIVKRGDSAIAATKAFYVAPDNNSSALK</sequence>